<dbReference type="SUPFAM" id="SSF81660">
    <property type="entry name" value="Metal cation-transporting ATPase, ATP-binding domain N"/>
    <property type="match status" value="1"/>
</dbReference>
<dbReference type="InterPro" id="IPR004014">
    <property type="entry name" value="ATPase_P-typ_cation-transptr_N"/>
</dbReference>
<dbReference type="InterPro" id="IPR006068">
    <property type="entry name" value="ATPase_P-typ_cation-transptr_C"/>
</dbReference>
<dbReference type="PANTHER" id="PTHR43294:SF20">
    <property type="entry name" value="P-TYPE ATPASE"/>
    <property type="match status" value="1"/>
</dbReference>
<feature type="transmembrane region" description="Helical" evidence="14">
    <location>
        <begin position="732"/>
        <end position="750"/>
    </location>
</feature>
<dbReference type="AlphaFoldDB" id="A0A0U1L136"/>
<feature type="transmembrane region" description="Helical" evidence="14">
    <location>
        <begin position="283"/>
        <end position="307"/>
    </location>
</feature>
<dbReference type="GO" id="GO:0005388">
    <property type="term" value="F:P-type calcium transporter activity"/>
    <property type="evidence" value="ECO:0007669"/>
    <property type="project" value="UniProtKB-EC"/>
</dbReference>
<evidence type="ECO:0000256" key="8">
    <source>
        <dbReference type="ARBA" id="ARBA00022741"/>
    </source>
</evidence>
<dbReference type="GO" id="GO:0030007">
    <property type="term" value="P:intracellular potassium ion homeostasis"/>
    <property type="evidence" value="ECO:0007669"/>
    <property type="project" value="TreeGrafter"/>
</dbReference>
<dbReference type="GO" id="GO:0005524">
    <property type="term" value="F:ATP binding"/>
    <property type="evidence" value="ECO:0007669"/>
    <property type="project" value="UniProtKB-KW"/>
</dbReference>
<feature type="transmembrane region" description="Helical" evidence="14">
    <location>
        <begin position="83"/>
        <end position="101"/>
    </location>
</feature>
<dbReference type="Pfam" id="PF00689">
    <property type="entry name" value="Cation_ATPase_C"/>
    <property type="match status" value="1"/>
</dbReference>
<dbReference type="GO" id="GO:0016887">
    <property type="term" value="F:ATP hydrolysis activity"/>
    <property type="evidence" value="ECO:0007669"/>
    <property type="project" value="InterPro"/>
</dbReference>
<dbReference type="InterPro" id="IPR050510">
    <property type="entry name" value="Cation_transp_ATPase_P-type"/>
</dbReference>
<dbReference type="InterPro" id="IPR036412">
    <property type="entry name" value="HAD-like_sf"/>
</dbReference>
<dbReference type="GO" id="GO:0005391">
    <property type="term" value="F:P-type sodium:potassium-exchanging transporter activity"/>
    <property type="evidence" value="ECO:0007669"/>
    <property type="project" value="TreeGrafter"/>
</dbReference>
<dbReference type="SFLD" id="SFLDG00002">
    <property type="entry name" value="C1.7:_P-type_atpase_like"/>
    <property type="match status" value="1"/>
</dbReference>
<keyword evidence="4" id="KW-1003">Cell membrane</keyword>
<keyword evidence="16" id="KW-0378">Hydrolase</keyword>
<keyword evidence="7" id="KW-0479">Metal-binding</keyword>
<dbReference type="Pfam" id="PF00690">
    <property type="entry name" value="Cation_ATPase_N"/>
    <property type="match status" value="1"/>
</dbReference>
<evidence type="ECO:0000256" key="14">
    <source>
        <dbReference type="SAM" id="Phobius"/>
    </source>
</evidence>
<feature type="transmembrane region" description="Helical" evidence="14">
    <location>
        <begin position="879"/>
        <end position="898"/>
    </location>
</feature>
<dbReference type="InterPro" id="IPR023299">
    <property type="entry name" value="ATPase_P-typ_cyto_dom_N"/>
</dbReference>
<dbReference type="EMBL" id="CTRP01000012">
    <property type="protein sequence ID" value="CQR73386.1"/>
    <property type="molecule type" value="Genomic_DNA"/>
</dbReference>
<dbReference type="PANTHER" id="PTHR43294">
    <property type="entry name" value="SODIUM/POTASSIUM-TRANSPORTING ATPASE SUBUNIT ALPHA"/>
    <property type="match status" value="1"/>
</dbReference>
<evidence type="ECO:0000256" key="12">
    <source>
        <dbReference type="ARBA" id="ARBA00023136"/>
    </source>
</evidence>
<dbReference type="Pfam" id="PF13246">
    <property type="entry name" value="Cation_ATPase"/>
    <property type="match status" value="1"/>
</dbReference>
<dbReference type="FunFam" id="2.70.150.10:FF:000016">
    <property type="entry name" value="Calcium-transporting P-type ATPase putative"/>
    <property type="match status" value="1"/>
</dbReference>
<evidence type="ECO:0000256" key="11">
    <source>
        <dbReference type="ARBA" id="ARBA00022989"/>
    </source>
</evidence>
<feature type="transmembrane region" description="Helical" evidence="14">
    <location>
        <begin position="809"/>
        <end position="826"/>
    </location>
</feature>
<keyword evidence="6 14" id="KW-0812">Transmembrane</keyword>
<dbReference type="GO" id="GO:1990573">
    <property type="term" value="P:potassium ion import across plasma membrane"/>
    <property type="evidence" value="ECO:0007669"/>
    <property type="project" value="TreeGrafter"/>
</dbReference>
<dbReference type="InterPro" id="IPR059000">
    <property type="entry name" value="ATPase_P-type_domA"/>
</dbReference>
<keyword evidence="11 14" id="KW-1133">Transmembrane helix</keyword>
<dbReference type="InterPro" id="IPR008250">
    <property type="entry name" value="ATPase_P-typ_transduc_dom_A_sf"/>
</dbReference>
<dbReference type="FunFam" id="3.40.50.1000:FF:000001">
    <property type="entry name" value="Phospholipid-transporting ATPase IC"/>
    <property type="match status" value="1"/>
</dbReference>
<dbReference type="Proteomes" id="UP000049855">
    <property type="component" value="Unassembled WGS sequence"/>
</dbReference>
<dbReference type="NCBIfam" id="TIGR01494">
    <property type="entry name" value="ATPase_P-type"/>
    <property type="match status" value="3"/>
</dbReference>
<evidence type="ECO:0000259" key="15">
    <source>
        <dbReference type="SMART" id="SM00831"/>
    </source>
</evidence>
<dbReference type="InterPro" id="IPR023214">
    <property type="entry name" value="HAD_sf"/>
</dbReference>
<gene>
    <name evidence="16" type="ORF">SpAn4DRAFT_2618</name>
</gene>
<dbReference type="CDD" id="cd02089">
    <property type="entry name" value="P-type_ATPase_Ca_prok"/>
    <property type="match status" value="1"/>
</dbReference>
<comment type="similarity">
    <text evidence="2">Belongs to the cation transport ATPase (P-type) (TC 3.A.3) family. Type IIA subfamily.</text>
</comment>
<dbReference type="SUPFAM" id="SSF56784">
    <property type="entry name" value="HAD-like"/>
    <property type="match status" value="1"/>
</dbReference>
<evidence type="ECO:0000256" key="13">
    <source>
        <dbReference type="ARBA" id="ARBA00048694"/>
    </source>
</evidence>
<protein>
    <recommendedName>
        <fullName evidence="3">P-type Ca(2+) transporter</fullName>
        <ecNumber evidence="3">7.2.2.10</ecNumber>
    </recommendedName>
</protein>
<feature type="domain" description="Cation-transporting P-type ATPase N-terminal" evidence="15">
    <location>
        <begin position="4"/>
        <end position="78"/>
    </location>
</feature>
<dbReference type="Gene3D" id="3.40.1110.10">
    <property type="entry name" value="Calcium-transporting ATPase, cytoplasmic domain N"/>
    <property type="match status" value="1"/>
</dbReference>
<dbReference type="PROSITE" id="PS00154">
    <property type="entry name" value="ATPASE_E1_E2"/>
    <property type="match status" value="1"/>
</dbReference>
<evidence type="ECO:0000256" key="4">
    <source>
        <dbReference type="ARBA" id="ARBA00022475"/>
    </source>
</evidence>
<evidence type="ECO:0000256" key="9">
    <source>
        <dbReference type="ARBA" id="ARBA00022840"/>
    </source>
</evidence>
<keyword evidence="5" id="KW-0106">Calcium</keyword>
<evidence type="ECO:0000256" key="5">
    <source>
        <dbReference type="ARBA" id="ARBA00022568"/>
    </source>
</evidence>
<dbReference type="Gene3D" id="2.70.150.10">
    <property type="entry name" value="Calcium-transporting ATPase, cytoplasmic transduction domain A"/>
    <property type="match status" value="1"/>
</dbReference>
<dbReference type="InterPro" id="IPR044492">
    <property type="entry name" value="P_typ_ATPase_HD_dom"/>
</dbReference>
<feature type="transmembrane region" description="Helical" evidence="14">
    <location>
        <begin position="847"/>
        <end position="867"/>
    </location>
</feature>
<proteinExistence type="inferred from homology"/>
<keyword evidence="5" id="KW-0109">Calcium transport</keyword>
<sequence length="910" mass="98789">MKKQWHQLSSEQVVAELNSDLEHGLSSTEVAKRLAQYGYNELQEKASEPLWKKFFNQFKDFLVVILIVASLISLSVGEVTDSLVIITIVLLNAALGVFQEAKAEKALEALKKMNAPSSKVIRNGKTATIPSRELLPGDIILLDAGDYIPADVRILDSFNLRIEEASLTGESVPVEKDCSPIEGEPPLADRHNLGFMSTVVTYGRGKAIAVGTAMNTEIGKIAKMIQTGEEDTTPLQKKLAEFGKGLGVACLAVCAIIFAMGLWKGYQDGTLTFNEVQMMLMTSISLAVAAIPEGLPAVVTIVLALGMQRMARKNSIMKRLHAVETLGSISVICSDKTGTLTQNQMTVVKIFTPGKLFAVSGEGYSPVGQFTHNKVAIDVTTEKDLAVLLRGSILCNDAQLKSSEDKSWSIIGDPTEGALVVAGYKGGYTQPQLTEQFPRLQEIPFDSGRKMMTTLHQIDGQLRTFTKGAPDVLLSCCTAIAENGVIRPLNAEDKAAIQAANRDMASHALRVLAIAYRDFDINPDMTTPGNIENELVFIGLLGMIDPPRMEVKDAVELCRSAVIRPVMITGDHPDTAFAIAKQLGIATSNSQVRTGKELDSMSPDDLKKAVETASVFARVSPEHKVAIVETLRSNKHIVAMTGDGVNDAPALKKADIGVAMGITGTDVTKETADMVISDDNFATIVSAVEEGRVIYTNIKKFVFFLLACNVSEILVIFFAMLFGWAIPLLPIQLLWVNLVTDAFPALALGVEKKEPNVMNLKPRDPAAPLMDRNLKIMILVQSMAIAFTVLGAFQYALTEYNGDLAMARTFAFTTLITTQIACAFVARSEYYSAFSLGFFSNKYLNAGVGLSFVLLLLSVEGPLHVIFKTVEPGLHEWPFLIAAAVIPFFITECAKWLLNFSFKPSQSAKA</sequence>
<comment type="catalytic activity">
    <reaction evidence="13">
        <text>Ca(2+)(in) + ATP + H2O = Ca(2+)(out) + ADP + phosphate + H(+)</text>
        <dbReference type="Rhea" id="RHEA:18105"/>
        <dbReference type="ChEBI" id="CHEBI:15377"/>
        <dbReference type="ChEBI" id="CHEBI:15378"/>
        <dbReference type="ChEBI" id="CHEBI:29108"/>
        <dbReference type="ChEBI" id="CHEBI:30616"/>
        <dbReference type="ChEBI" id="CHEBI:43474"/>
        <dbReference type="ChEBI" id="CHEBI:456216"/>
        <dbReference type="EC" id="7.2.2.10"/>
    </reaction>
</comment>
<keyword evidence="5" id="KW-0406">Ion transport</keyword>
<keyword evidence="17" id="KW-1185">Reference proteome</keyword>
<dbReference type="PRINTS" id="PR00119">
    <property type="entry name" value="CATATPASE"/>
</dbReference>
<organism evidence="16 17">
    <name type="scientific">Sporomusa ovata</name>
    <dbReference type="NCBI Taxonomy" id="2378"/>
    <lineage>
        <taxon>Bacteria</taxon>
        <taxon>Bacillati</taxon>
        <taxon>Bacillota</taxon>
        <taxon>Negativicutes</taxon>
        <taxon>Selenomonadales</taxon>
        <taxon>Sporomusaceae</taxon>
        <taxon>Sporomusa</taxon>
    </lineage>
</organism>
<dbReference type="InterPro" id="IPR001757">
    <property type="entry name" value="P_typ_ATPase"/>
</dbReference>
<evidence type="ECO:0000313" key="16">
    <source>
        <dbReference type="EMBL" id="CQR73386.1"/>
    </source>
</evidence>
<evidence type="ECO:0000313" key="17">
    <source>
        <dbReference type="Proteomes" id="UP000049855"/>
    </source>
</evidence>
<dbReference type="SMART" id="SM00831">
    <property type="entry name" value="Cation_ATPase_N"/>
    <property type="match status" value="1"/>
</dbReference>
<dbReference type="GO" id="GO:0036376">
    <property type="term" value="P:sodium ion export across plasma membrane"/>
    <property type="evidence" value="ECO:0007669"/>
    <property type="project" value="TreeGrafter"/>
</dbReference>
<dbReference type="Gene3D" id="1.20.1110.10">
    <property type="entry name" value="Calcium-transporting ATPase, transmembrane domain"/>
    <property type="match status" value="1"/>
</dbReference>
<dbReference type="Pfam" id="PF00122">
    <property type="entry name" value="E1-E2_ATPase"/>
    <property type="match status" value="1"/>
</dbReference>
<feature type="transmembrane region" description="Helical" evidence="14">
    <location>
        <begin position="61"/>
        <end position="77"/>
    </location>
</feature>
<dbReference type="SFLD" id="SFLDF00027">
    <property type="entry name" value="p-type_atpase"/>
    <property type="match status" value="1"/>
</dbReference>
<dbReference type="Pfam" id="PF08282">
    <property type="entry name" value="Hydrolase_3"/>
    <property type="match status" value="1"/>
</dbReference>
<dbReference type="Gene3D" id="3.40.50.1000">
    <property type="entry name" value="HAD superfamily/HAD-like"/>
    <property type="match status" value="1"/>
</dbReference>
<feature type="transmembrane region" description="Helical" evidence="14">
    <location>
        <begin position="245"/>
        <end position="263"/>
    </location>
</feature>
<feature type="transmembrane region" description="Helical" evidence="14">
    <location>
        <begin position="701"/>
        <end position="726"/>
    </location>
</feature>
<dbReference type="GO" id="GO:0005886">
    <property type="term" value="C:plasma membrane"/>
    <property type="evidence" value="ECO:0007669"/>
    <property type="project" value="UniProtKB-SubCell"/>
</dbReference>
<keyword evidence="12 14" id="KW-0472">Membrane</keyword>
<dbReference type="RefSeq" id="WP_021168170.1">
    <property type="nucleotide sequence ID" value="NZ_CTRP01000012.1"/>
</dbReference>
<dbReference type="EC" id="7.2.2.10" evidence="3"/>
<dbReference type="SUPFAM" id="SSF81665">
    <property type="entry name" value="Calcium ATPase, transmembrane domain M"/>
    <property type="match status" value="1"/>
</dbReference>
<keyword evidence="8" id="KW-0547">Nucleotide-binding</keyword>
<dbReference type="GO" id="GO:1902600">
    <property type="term" value="P:proton transmembrane transport"/>
    <property type="evidence" value="ECO:0007669"/>
    <property type="project" value="TreeGrafter"/>
</dbReference>
<evidence type="ECO:0000256" key="6">
    <source>
        <dbReference type="ARBA" id="ARBA00022692"/>
    </source>
</evidence>
<accession>A0A0U1L136</accession>
<keyword evidence="5" id="KW-0813">Transport</keyword>
<dbReference type="GO" id="GO:0006883">
    <property type="term" value="P:intracellular sodium ion homeostasis"/>
    <property type="evidence" value="ECO:0007669"/>
    <property type="project" value="TreeGrafter"/>
</dbReference>
<evidence type="ECO:0000256" key="10">
    <source>
        <dbReference type="ARBA" id="ARBA00022967"/>
    </source>
</evidence>
<keyword evidence="9" id="KW-0067">ATP-binding</keyword>
<dbReference type="PRINTS" id="PR00120">
    <property type="entry name" value="HATPASE"/>
</dbReference>
<comment type="subcellular location">
    <subcellularLocation>
        <location evidence="1">Cell membrane</location>
        <topology evidence="1">Multi-pass membrane protein</topology>
    </subcellularLocation>
</comment>
<evidence type="ECO:0000256" key="2">
    <source>
        <dbReference type="ARBA" id="ARBA00005675"/>
    </source>
</evidence>
<evidence type="ECO:0000256" key="7">
    <source>
        <dbReference type="ARBA" id="ARBA00022723"/>
    </source>
</evidence>
<dbReference type="InterPro" id="IPR018303">
    <property type="entry name" value="ATPase_P-typ_P_site"/>
</dbReference>
<evidence type="ECO:0000256" key="1">
    <source>
        <dbReference type="ARBA" id="ARBA00004651"/>
    </source>
</evidence>
<dbReference type="InterPro" id="IPR023298">
    <property type="entry name" value="ATPase_P-typ_TM_dom_sf"/>
</dbReference>
<feature type="transmembrane region" description="Helical" evidence="14">
    <location>
        <begin position="776"/>
        <end position="797"/>
    </location>
</feature>
<evidence type="ECO:0000256" key="3">
    <source>
        <dbReference type="ARBA" id="ARBA00012790"/>
    </source>
</evidence>
<dbReference type="SFLD" id="SFLDS00003">
    <property type="entry name" value="Haloacid_Dehalogenase"/>
    <property type="match status" value="1"/>
</dbReference>
<dbReference type="FunFam" id="3.40.50.1000:FF:000028">
    <property type="entry name" value="Calcium-transporting P-type ATPase, putative"/>
    <property type="match status" value="1"/>
</dbReference>
<name>A0A0U1L136_9FIRM</name>
<dbReference type="GO" id="GO:0046872">
    <property type="term" value="F:metal ion binding"/>
    <property type="evidence" value="ECO:0007669"/>
    <property type="project" value="UniProtKB-KW"/>
</dbReference>
<keyword evidence="10" id="KW-1278">Translocase</keyword>
<reference evidence="17" key="1">
    <citation type="submission" date="2015-03" db="EMBL/GenBank/DDBJ databases">
        <authorList>
            <person name="Nijsse Bart"/>
        </authorList>
    </citation>
    <scope>NUCLEOTIDE SEQUENCE [LARGE SCALE GENOMIC DNA]</scope>
</reference>
<dbReference type="SUPFAM" id="SSF81653">
    <property type="entry name" value="Calcium ATPase, transduction domain A"/>
    <property type="match status" value="1"/>
</dbReference>